<organism evidence="2 5">
    <name type="scientific">Staphylococcus chromogenes</name>
    <name type="common">Staphylococcus hyicus subsp. chromogenes</name>
    <dbReference type="NCBI Taxonomy" id="46126"/>
    <lineage>
        <taxon>Bacteria</taxon>
        <taxon>Bacillati</taxon>
        <taxon>Bacillota</taxon>
        <taxon>Bacilli</taxon>
        <taxon>Bacillales</taxon>
        <taxon>Staphylococcaceae</taxon>
        <taxon>Staphylococcus</taxon>
    </lineage>
</organism>
<sequence length="205" mass="23829">MSIGLIIFIISVIVTIISAVNDKSHEKRKQTPPPPSQSNQSKSFMEKIEKTLKEMETELDKEFDEVPKAPKEKTTQPKPIQHDIPRSPTETQQTPEVAPRRAQNSRKDQQEVQKELWETLQGDITSLDEQLNRERQKQISHIERRAKSIIEDQYLSPRAKRIKLKQLLANSRKRQQMKGDLTFSDNEVVNGIIWAEVIDKRKQLN</sequence>
<reference evidence="4 5" key="1">
    <citation type="journal article" date="2016" name="Front. Microbiol.">
        <title>Comprehensive Phylogenetic Analysis of Bovine Non-aureus Staphylococci Species Based on Whole-Genome Sequencing.</title>
        <authorList>
            <person name="Naushad S."/>
            <person name="Barkema H.W."/>
            <person name="Luby C."/>
            <person name="Condas L.A."/>
            <person name="Nobrega D.B."/>
            <person name="Carson D.A."/>
            <person name="De Buck J."/>
        </authorList>
    </citation>
    <scope>NUCLEOTIDE SEQUENCE [LARGE SCALE GENOMIC DNA]</scope>
    <source>
        <strain evidence="2 5">SNUC 105</strain>
        <strain evidence="3 4">SNUC 1363</strain>
    </source>
</reference>
<gene>
    <name evidence="2" type="ORF">BU638_01165</name>
    <name evidence="3" type="ORF">BU676_08445</name>
</gene>
<name>A0AAX0ZIB4_STACR</name>
<proteinExistence type="predicted"/>
<keyword evidence="4" id="KW-1185">Reference proteome</keyword>
<evidence type="ECO:0000313" key="5">
    <source>
        <dbReference type="Proteomes" id="UP000242144"/>
    </source>
</evidence>
<dbReference type="Proteomes" id="UP000242008">
    <property type="component" value="Unassembled WGS sequence"/>
</dbReference>
<accession>A0AAX0ZIB4</accession>
<evidence type="ECO:0000313" key="3">
    <source>
        <dbReference type="EMBL" id="PTG69146.1"/>
    </source>
</evidence>
<evidence type="ECO:0008006" key="6">
    <source>
        <dbReference type="Google" id="ProtNLM"/>
    </source>
</evidence>
<dbReference type="RefSeq" id="WP_037574045.1">
    <property type="nucleotide sequence ID" value="NZ_BMDK01000001.1"/>
</dbReference>
<comment type="caution">
    <text evidence="2">The sequence shown here is derived from an EMBL/GenBank/DDBJ whole genome shotgun (WGS) entry which is preliminary data.</text>
</comment>
<dbReference type="EMBL" id="PZCM01000001">
    <property type="protein sequence ID" value="PTG28844.1"/>
    <property type="molecule type" value="Genomic_DNA"/>
</dbReference>
<feature type="region of interest" description="Disordered" evidence="1">
    <location>
        <begin position="23"/>
        <end position="113"/>
    </location>
</feature>
<dbReference type="EMBL" id="PZAO01000020">
    <property type="protein sequence ID" value="PTG69146.1"/>
    <property type="molecule type" value="Genomic_DNA"/>
</dbReference>
<evidence type="ECO:0000313" key="2">
    <source>
        <dbReference type="EMBL" id="PTG28844.1"/>
    </source>
</evidence>
<dbReference type="AlphaFoldDB" id="A0AAX0ZIB4"/>
<dbReference type="Proteomes" id="UP000242144">
    <property type="component" value="Unassembled WGS sequence"/>
</dbReference>
<protein>
    <recommendedName>
        <fullName evidence="6">Iron transporter</fullName>
    </recommendedName>
</protein>
<reference evidence="2" key="2">
    <citation type="submission" date="2018-03" db="EMBL/GenBank/DDBJ databases">
        <authorList>
            <person name="Naushad S."/>
        </authorList>
    </citation>
    <scope>NUCLEOTIDE SEQUENCE</scope>
    <source>
        <strain evidence="2">SNUC 105</strain>
        <strain evidence="3">SNUC 1363</strain>
    </source>
</reference>
<evidence type="ECO:0000313" key="4">
    <source>
        <dbReference type="Proteomes" id="UP000242008"/>
    </source>
</evidence>
<feature type="compositionally biased region" description="Basic and acidic residues" evidence="1">
    <location>
        <begin position="44"/>
        <end position="85"/>
    </location>
</feature>
<evidence type="ECO:0000256" key="1">
    <source>
        <dbReference type="SAM" id="MobiDB-lite"/>
    </source>
</evidence>